<dbReference type="EMBL" id="JAOZYB010000336">
    <property type="protein sequence ID" value="MEB3965757.1"/>
    <property type="molecule type" value="Genomic_DNA"/>
</dbReference>
<reference evidence="3 4" key="1">
    <citation type="submission" date="2022-10" db="EMBL/GenBank/DDBJ databases">
        <authorList>
            <person name="Xie J."/>
            <person name="Shen N."/>
        </authorList>
    </citation>
    <scope>NUCLEOTIDE SEQUENCE [LARGE SCALE GENOMIC DNA]</scope>
    <source>
        <strain evidence="3 4">DSM 41681</strain>
    </source>
</reference>
<name>A0ABU6CM80_9ACTN</name>
<evidence type="ECO:0000313" key="4">
    <source>
        <dbReference type="Proteomes" id="UP001352223"/>
    </source>
</evidence>
<sequence>MTAASPGGYSESVPARDTRTTTVARTETKPAFKTTELMVYVASVIAVLIASLVVGDGDSGVDRFPADRAWLYVTLLTIGYLLSRGLAKSGSREGGRDPRM</sequence>
<organism evidence="3 4">
    <name type="scientific">Streptomyces kunmingensis</name>
    <dbReference type="NCBI Taxonomy" id="68225"/>
    <lineage>
        <taxon>Bacteria</taxon>
        <taxon>Bacillati</taxon>
        <taxon>Actinomycetota</taxon>
        <taxon>Actinomycetes</taxon>
        <taxon>Kitasatosporales</taxon>
        <taxon>Streptomycetaceae</taxon>
        <taxon>Streptomyces</taxon>
    </lineage>
</organism>
<comment type="caution">
    <text evidence="3">The sequence shown here is derived from an EMBL/GenBank/DDBJ whole genome shotgun (WGS) entry which is preliminary data.</text>
</comment>
<feature type="transmembrane region" description="Helical" evidence="2">
    <location>
        <begin position="69"/>
        <end position="87"/>
    </location>
</feature>
<keyword evidence="2" id="KW-0812">Transmembrane</keyword>
<feature type="transmembrane region" description="Helical" evidence="2">
    <location>
        <begin position="37"/>
        <end position="54"/>
    </location>
</feature>
<proteinExistence type="predicted"/>
<keyword evidence="4" id="KW-1185">Reference proteome</keyword>
<evidence type="ECO:0000256" key="2">
    <source>
        <dbReference type="SAM" id="Phobius"/>
    </source>
</evidence>
<dbReference type="RefSeq" id="WP_324774307.1">
    <property type="nucleotide sequence ID" value="NZ_BAAATS010000028.1"/>
</dbReference>
<accession>A0ABU6CM80</accession>
<evidence type="ECO:0000256" key="1">
    <source>
        <dbReference type="SAM" id="MobiDB-lite"/>
    </source>
</evidence>
<gene>
    <name evidence="3" type="ORF">OKJ48_36875</name>
</gene>
<keyword evidence="2" id="KW-1133">Transmembrane helix</keyword>
<evidence type="ECO:0000313" key="3">
    <source>
        <dbReference type="EMBL" id="MEB3965757.1"/>
    </source>
</evidence>
<protein>
    <submittedName>
        <fullName evidence="3">Uncharacterized protein</fullName>
    </submittedName>
</protein>
<keyword evidence="2" id="KW-0472">Membrane</keyword>
<feature type="region of interest" description="Disordered" evidence="1">
    <location>
        <begin position="1"/>
        <end position="27"/>
    </location>
</feature>
<dbReference type="Proteomes" id="UP001352223">
    <property type="component" value="Unassembled WGS sequence"/>
</dbReference>